<evidence type="ECO:0000256" key="4">
    <source>
        <dbReference type="ARBA" id="ARBA00022728"/>
    </source>
</evidence>
<dbReference type="Pfam" id="PF13086">
    <property type="entry name" value="AAA_11"/>
    <property type="match status" value="1"/>
</dbReference>
<dbReference type="Gene3D" id="3.40.50.300">
    <property type="entry name" value="P-loop containing nucleotide triphosphate hydrolases"/>
    <property type="match status" value="2"/>
</dbReference>
<comment type="subunit">
    <text evidence="16">Identified in the spliceosome C complex. Component of the XAB2 complex, a multimeric protein complex composed of XAB2, PRPF19, AQR, ZNF830, ISY1, and PPIE. Identified in a pentameric intron-binding (IB) complex composed of AQR, XAB2, ISY1, ZNF830 and PPIE that is incorporated into the spliceosome as a preassembled complex. The IB complex does not contain PRPF19. Within the spliceosome, interacts with SNRPA1, SF3B1, SF3B3, SF3A1 and SF3A2.</text>
</comment>
<evidence type="ECO:0000256" key="7">
    <source>
        <dbReference type="ARBA" id="ARBA00022806"/>
    </source>
</evidence>
<dbReference type="EMBL" id="JACMRX010000004">
    <property type="protein sequence ID" value="KAF7991309.1"/>
    <property type="molecule type" value="Genomic_DNA"/>
</dbReference>
<evidence type="ECO:0000256" key="5">
    <source>
        <dbReference type="ARBA" id="ARBA00022741"/>
    </source>
</evidence>
<evidence type="ECO:0000256" key="18">
    <source>
        <dbReference type="ARBA" id="ARBA00083796"/>
    </source>
</evidence>
<keyword evidence="5" id="KW-0547">Nucleotide-binding</keyword>
<evidence type="ECO:0000256" key="1">
    <source>
        <dbReference type="ARBA" id="ARBA00004642"/>
    </source>
</evidence>
<dbReference type="GO" id="GO:0005524">
    <property type="term" value="F:ATP binding"/>
    <property type="evidence" value="ECO:0007669"/>
    <property type="project" value="UniProtKB-KW"/>
</dbReference>
<evidence type="ECO:0000256" key="14">
    <source>
        <dbReference type="ARBA" id="ARBA00057313"/>
    </source>
</evidence>
<evidence type="ECO:0000259" key="24">
    <source>
        <dbReference type="Pfam" id="PF21143"/>
    </source>
</evidence>
<dbReference type="GO" id="GO:0005654">
    <property type="term" value="C:nucleoplasm"/>
    <property type="evidence" value="ECO:0007669"/>
    <property type="project" value="UniProtKB-SubCell"/>
</dbReference>
<organism evidence="26 27">
    <name type="scientific">Aphidius gifuensis</name>
    <name type="common">Parasitoid wasp</name>
    <dbReference type="NCBI Taxonomy" id="684658"/>
    <lineage>
        <taxon>Eukaryota</taxon>
        <taxon>Metazoa</taxon>
        <taxon>Ecdysozoa</taxon>
        <taxon>Arthropoda</taxon>
        <taxon>Hexapoda</taxon>
        <taxon>Insecta</taxon>
        <taxon>Pterygota</taxon>
        <taxon>Neoptera</taxon>
        <taxon>Endopterygota</taxon>
        <taxon>Hymenoptera</taxon>
        <taxon>Apocrita</taxon>
        <taxon>Ichneumonoidea</taxon>
        <taxon>Braconidae</taxon>
        <taxon>Aphidiinae</taxon>
        <taxon>Aphidius</taxon>
    </lineage>
</organism>
<dbReference type="CDD" id="cd18808">
    <property type="entry name" value="SF1_C_Upf1"/>
    <property type="match status" value="1"/>
</dbReference>
<feature type="domain" description="RNA helicase aquarius insertion" evidence="25">
    <location>
        <begin position="707"/>
        <end position="785"/>
    </location>
</feature>
<keyword evidence="8" id="KW-0067">ATP-binding</keyword>
<evidence type="ECO:0000256" key="15">
    <source>
        <dbReference type="ARBA" id="ARBA00061244"/>
    </source>
</evidence>
<feature type="domain" description="RNA helicase aquarius N-terminal" evidence="23">
    <location>
        <begin position="23"/>
        <end position="415"/>
    </location>
</feature>
<evidence type="ECO:0000256" key="3">
    <source>
        <dbReference type="ARBA" id="ARBA00022664"/>
    </source>
</evidence>
<keyword evidence="9" id="KW-0694">RNA-binding</keyword>
<evidence type="ECO:0000259" key="25">
    <source>
        <dbReference type="Pfam" id="PF21144"/>
    </source>
</evidence>
<dbReference type="InterPro" id="IPR041677">
    <property type="entry name" value="DNA2/NAM7_AAA_11"/>
</dbReference>
<keyword evidence="4" id="KW-0747">Spliceosome</keyword>
<evidence type="ECO:0000256" key="6">
    <source>
        <dbReference type="ARBA" id="ARBA00022801"/>
    </source>
</evidence>
<name>A0A835CQ32_APHGI</name>
<evidence type="ECO:0000259" key="23">
    <source>
        <dbReference type="Pfam" id="PF16399"/>
    </source>
</evidence>
<dbReference type="PANTHER" id="PTHR10887">
    <property type="entry name" value="DNA2/NAM7 HELICASE FAMILY"/>
    <property type="match status" value="1"/>
</dbReference>
<dbReference type="InterPro" id="IPR047187">
    <property type="entry name" value="SF1_C_Upf1"/>
</dbReference>
<evidence type="ECO:0000256" key="12">
    <source>
        <dbReference type="ARBA" id="ARBA00023242"/>
    </source>
</evidence>
<evidence type="ECO:0000256" key="11">
    <source>
        <dbReference type="ARBA" id="ARBA00023187"/>
    </source>
</evidence>
<keyword evidence="3 19" id="KW-0507">mRNA processing</keyword>
<dbReference type="GO" id="GO:0000398">
    <property type="term" value="P:mRNA splicing, via spliceosome"/>
    <property type="evidence" value="ECO:0007669"/>
    <property type="project" value="InterPro"/>
</dbReference>
<dbReference type="InterPro" id="IPR048967">
    <property type="entry name" value="Aquarius_insert"/>
</dbReference>
<feature type="domain" description="RNA helicase aquarius beta-barrel" evidence="24">
    <location>
        <begin position="495"/>
        <end position="659"/>
    </location>
</feature>
<evidence type="ECO:0000256" key="2">
    <source>
        <dbReference type="ARBA" id="ARBA00012552"/>
    </source>
</evidence>
<comment type="caution">
    <text evidence="26">The sequence shown here is derived from an EMBL/GenBank/DDBJ whole genome shotgun (WGS) entry which is preliminary data.</text>
</comment>
<sequence>MNNQSPIKTNNPAPTVEQINADRITQLANEYWSPQTANNHKPFDPLVIGNIYVEEISLSKFSIRRIMMLEFSQYLENYLWPNYDADKATRDHTMSIVVMVNEKFRERVQVWEAFEKNPSQFSGFFKRVLEACLEDSIIDYELRDQTALIVFLNRCFNSMEIPLIREEAKRLVSLLMWTSLQENRRELEFKKNHYLKKKFKILLKKDKPDMKQQLMWERKFLHKLMIKFMTILETIEIQGPINPDKIRYCERFLELMIDLEALLPTRRYFNTVMDDCHLVVRCQLSNLLKRPEGNLFGQLLEMLKFYARFEINEDTGNPLTDHDMTEYHYAKITSLQKAVFVKFPELRNFGLANVASVDTRDTLTKHFGSLSVEKLKAIASYLSLVPPDERLAIENWYRLDLNFLCELLVSRHERRASQLEELNEMPLYPTEDIIWNESIVPTEYFSGEGCLALPKLNLQFLTLHDYLLRNFNLFRLESTYEIRQDIEDSVSRLSPWKAEDNGVYFGGWARMAQPITQFAVVEVAKPNIGEKRPSRVRADVSINLNVRKEIKNEWENLRKHDVCFLITVKPLNPIGTKYSHKLPFVSQVGLTTVRGCEVEGMLDSNGRVIEDGPEPRPTLPGDKRTYRVWLDSNQYRIDMDNASHGNDDVYETFNIIMRRKPKENNFKAVLETIRELMNTECVVPDWLHDIILGYGDPGSAKYTRMDNEIPKMDFNDTFLNLEHLKQSFPGYTLNIINDNNDNNKPPFKLTFEDVYHKNNNDNYEKKNIITVESHVLPSRGPYKSNKLKNNQIPFTPTQVEAIRSGMQPGLTLVVGPPGTGKTDVAVQIISNLYHNFPNQRTLIVTHSNQALNQLFEKIMALDIDERHLLRLGHGEEALETEKDFSRYGRVNYVLAKRLDLLMDVQRLKESLNVKGDVAYTCETAGHFFIDQIITRWDQFQINIKEKLNENDSNNIINIINNEFPFHKFFDNAPQPLFKCNNYNEDYEIAESCFRYIERIFTQLEEFRAFELLRSGLDRSKYLLVKEAKIIAMTCTHAALKRRELVDMGFKYDNILMEESAQILEIETFIPLLLQNPEDNYNRLKRWIMIGDHHQLPPVIKNMAFQKYSNMEQSLFARFVRLNVPTVDLDGQGRARPSICNLYNWRYKKLGNLHHVEDSPEYKIANAGFLYDFQLINVEDFNGVGESEPSAYFYQNLAEAEYCVAVFMYMRLLGYPADKISILTTYNGQKHLIRDVINIRCANNPLIGRPSKVTTVDKYQGQQNDYILLSLVKTRAVGHLRDVRRLVVAMSRARLGLYVFARVSLFKNCFELTPAFNQLMKRPLKLQLLPHELYPAKRLNHEESTTPIMEIQDMPHVAKFVYDFYMTKVNAVKKIDQDNVVVDVDDGNNKVWAEPGVAIDTTSHPEHHVPLHPGADDGESDDEEDNQTNLNKQQENGDKKKQEIQVPIENLIENMEQD</sequence>
<evidence type="ECO:0000256" key="20">
    <source>
        <dbReference type="SAM" id="MobiDB-lite"/>
    </source>
</evidence>
<dbReference type="GO" id="GO:0016787">
    <property type="term" value="F:hydrolase activity"/>
    <property type="evidence" value="ECO:0007669"/>
    <property type="project" value="UniProtKB-KW"/>
</dbReference>
<evidence type="ECO:0000256" key="8">
    <source>
        <dbReference type="ARBA" id="ARBA00022840"/>
    </source>
</evidence>
<comment type="subcellular location">
    <subcellularLocation>
        <location evidence="1">Nucleus</location>
        <location evidence="1">Nucleoplasm</location>
    </subcellularLocation>
</comment>
<evidence type="ECO:0000313" key="27">
    <source>
        <dbReference type="Proteomes" id="UP000639338"/>
    </source>
</evidence>
<evidence type="ECO:0000256" key="9">
    <source>
        <dbReference type="ARBA" id="ARBA00022884"/>
    </source>
</evidence>
<keyword evidence="12 19" id="KW-0539">Nucleus</keyword>
<evidence type="ECO:0000256" key="13">
    <source>
        <dbReference type="ARBA" id="ARBA00047984"/>
    </source>
</evidence>
<dbReference type="GO" id="GO:0003724">
    <property type="term" value="F:RNA helicase activity"/>
    <property type="evidence" value="ECO:0007669"/>
    <property type="project" value="UniProtKB-EC"/>
</dbReference>
<dbReference type="OrthoDB" id="1879at2759"/>
<dbReference type="InterPro" id="IPR032174">
    <property type="entry name" value="Aquarius_N"/>
</dbReference>
<dbReference type="InterPro" id="IPR027417">
    <property type="entry name" value="P-loop_NTPase"/>
</dbReference>
<evidence type="ECO:0000259" key="21">
    <source>
        <dbReference type="Pfam" id="PF13086"/>
    </source>
</evidence>
<evidence type="ECO:0000256" key="16">
    <source>
        <dbReference type="ARBA" id="ARBA00063921"/>
    </source>
</evidence>
<dbReference type="InterPro" id="IPR026300">
    <property type="entry name" value="CWF11_fam"/>
</dbReference>
<protein>
    <recommendedName>
        <fullName evidence="17">RNA helicase aquarius</fullName>
        <ecNumber evidence="2">3.6.4.13</ecNumber>
    </recommendedName>
    <alternativeName>
        <fullName evidence="18">Intron-binding protein of 160 kDa</fullName>
    </alternativeName>
</protein>
<dbReference type="Pfam" id="PF13087">
    <property type="entry name" value="AAA_12"/>
    <property type="match status" value="1"/>
</dbReference>
<keyword evidence="11 19" id="KW-0508">mRNA splicing</keyword>
<dbReference type="InterPro" id="IPR041679">
    <property type="entry name" value="DNA2/NAM7-like_C"/>
</dbReference>
<feature type="region of interest" description="Disordered" evidence="20">
    <location>
        <begin position="1398"/>
        <end position="1457"/>
    </location>
</feature>
<dbReference type="GO" id="GO:0003729">
    <property type="term" value="F:mRNA binding"/>
    <property type="evidence" value="ECO:0007669"/>
    <property type="project" value="TreeGrafter"/>
</dbReference>
<dbReference type="GO" id="GO:0071013">
    <property type="term" value="C:catalytic step 2 spliceosome"/>
    <property type="evidence" value="ECO:0007669"/>
    <property type="project" value="TreeGrafter"/>
</dbReference>
<evidence type="ECO:0000313" key="26">
    <source>
        <dbReference type="EMBL" id="KAF7991309.1"/>
    </source>
</evidence>
<gene>
    <name evidence="26" type="ORF">HCN44_002871</name>
</gene>
<dbReference type="PANTHER" id="PTHR10887:SF5">
    <property type="entry name" value="RNA HELICASE AQUARIUS"/>
    <property type="match status" value="1"/>
</dbReference>
<proteinExistence type="inferred from homology"/>
<evidence type="ECO:0000259" key="22">
    <source>
        <dbReference type="Pfam" id="PF13087"/>
    </source>
</evidence>
<feature type="domain" description="DNA2/NAM7 helicase-like C-terminal" evidence="22">
    <location>
        <begin position="1110"/>
        <end position="1300"/>
    </location>
</feature>
<dbReference type="PIRSF" id="PIRSF038901">
    <property type="entry name" value="AQR_cwf11"/>
    <property type="match status" value="1"/>
</dbReference>
<evidence type="ECO:0000256" key="10">
    <source>
        <dbReference type="ARBA" id="ARBA00022990"/>
    </source>
</evidence>
<dbReference type="InterPro" id="IPR045055">
    <property type="entry name" value="DNA2/NAM7-like"/>
</dbReference>
<keyword evidence="27" id="KW-1185">Reference proteome</keyword>
<dbReference type="CDD" id="cd17935">
    <property type="entry name" value="EEXXQc_AQR"/>
    <property type="match status" value="1"/>
</dbReference>
<dbReference type="Proteomes" id="UP000639338">
    <property type="component" value="Unassembled WGS sequence"/>
</dbReference>
<dbReference type="Pfam" id="PF16399">
    <property type="entry name" value="Aquarius_N_1st"/>
    <property type="match status" value="1"/>
</dbReference>
<feature type="compositionally biased region" description="Acidic residues" evidence="20">
    <location>
        <begin position="1415"/>
        <end position="1425"/>
    </location>
</feature>
<keyword evidence="7" id="KW-0347">Helicase</keyword>
<comment type="similarity">
    <text evidence="15 19">Belongs to the CWF11 family.</text>
</comment>
<dbReference type="FunFam" id="3.40.50.300:FF:000396">
    <property type="entry name" value="RNA helicase aquarius"/>
    <property type="match status" value="1"/>
</dbReference>
<evidence type="ECO:0000256" key="17">
    <source>
        <dbReference type="ARBA" id="ARBA00069875"/>
    </source>
</evidence>
<dbReference type="EC" id="3.6.4.13" evidence="2"/>
<comment type="function">
    <text evidence="14">Involved in pre-mRNA splicing as component of the spliceosome. Intron-binding spliceosomal protein required to link pre-mRNA splicing and snoRNP (small nucleolar ribonucleoprotein) biogenesis. Plays a key role in position-dependent assembly of intron-encoded box C/D small snoRNP, splicing being required for snoRNP assembly. May act by helping the folding of the snoRNA sequence. Binds to intron of pre-mRNAs in a sequence-independent manner, contacting the region between snoRNA and the branchpoint of introns (40 nucleotides upstream of the branchpoint) during the late stages of splicing. Has ATP-dependent RNA helicase activity and can unwind double-stranded RNA molecules with a 3' overhang (in vitro).</text>
</comment>
<reference evidence="26 27" key="1">
    <citation type="submission" date="2020-08" db="EMBL/GenBank/DDBJ databases">
        <title>Aphidius gifuensis genome sequencing and assembly.</title>
        <authorList>
            <person name="Du Z."/>
        </authorList>
    </citation>
    <scope>NUCLEOTIDE SEQUENCE [LARGE SCALE GENOMIC DNA]</scope>
    <source>
        <strain evidence="26">YNYX2018</strain>
        <tissue evidence="26">Adults</tissue>
    </source>
</reference>
<dbReference type="SUPFAM" id="SSF52540">
    <property type="entry name" value="P-loop containing nucleoside triphosphate hydrolases"/>
    <property type="match status" value="1"/>
</dbReference>
<dbReference type="InterPro" id="IPR048966">
    <property type="entry name" value="Aquarius_b-barrel"/>
</dbReference>
<feature type="domain" description="DNA2/NAM7 helicase helicase" evidence="21">
    <location>
        <begin position="797"/>
        <end position="1101"/>
    </location>
</feature>
<keyword evidence="6" id="KW-0378">Hydrolase</keyword>
<dbReference type="Pfam" id="PF21144">
    <property type="entry name" value="Aquarius_N_3rd"/>
    <property type="match status" value="1"/>
</dbReference>
<evidence type="ECO:0000256" key="19">
    <source>
        <dbReference type="PIRNR" id="PIRNR038901"/>
    </source>
</evidence>
<accession>A0A835CQ32</accession>
<dbReference type="Pfam" id="PF21143">
    <property type="entry name" value="Aquarius_N_2nd"/>
    <property type="match status" value="1"/>
</dbReference>
<comment type="catalytic activity">
    <reaction evidence="13">
        <text>ATP + H2O = ADP + phosphate + H(+)</text>
        <dbReference type="Rhea" id="RHEA:13065"/>
        <dbReference type="ChEBI" id="CHEBI:15377"/>
        <dbReference type="ChEBI" id="CHEBI:15378"/>
        <dbReference type="ChEBI" id="CHEBI:30616"/>
        <dbReference type="ChEBI" id="CHEBI:43474"/>
        <dbReference type="ChEBI" id="CHEBI:456216"/>
        <dbReference type="EC" id="3.6.4.13"/>
    </reaction>
</comment>
<keyword evidence="10" id="KW-0007">Acetylation</keyword>